<keyword evidence="1" id="KW-0175">Coiled coil</keyword>
<dbReference type="EMBL" id="CAKOGP040002091">
    <property type="protein sequence ID" value="CAJ1961275.1"/>
    <property type="molecule type" value="Genomic_DNA"/>
</dbReference>
<feature type="region of interest" description="Disordered" evidence="2">
    <location>
        <begin position="172"/>
        <end position="207"/>
    </location>
</feature>
<accession>A0AAD2JM49</accession>
<keyword evidence="5" id="KW-1185">Reference proteome</keyword>
<dbReference type="InterPro" id="IPR018962">
    <property type="entry name" value="DUF1995"/>
</dbReference>
<dbReference type="AlphaFoldDB" id="A0AAD2JM49"/>
<feature type="region of interest" description="Disordered" evidence="2">
    <location>
        <begin position="1"/>
        <end position="21"/>
    </location>
</feature>
<name>A0AAD2JM49_9STRA</name>
<feature type="coiled-coil region" evidence="1">
    <location>
        <begin position="123"/>
        <end position="161"/>
    </location>
</feature>
<evidence type="ECO:0000313" key="4">
    <source>
        <dbReference type="EMBL" id="CAJ1961275.1"/>
    </source>
</evidence>
<feature type="compositionally biased region" description="Basic and acidic residues" evidence="2">
    <location>
        <begin position="228"/>
        <end position="254"/>
    </location>
</feature>
<feature type="domain" description="DUF1995" evidence="3">
    <location>
        <begin position="48"/>
        <end position="409"/>
    </location>
</feature>
<organism evidence="4 5">
    <name type="scientific">Cylindrotheca closterium</name>
    <dbReference type="NCBI Taxonomy" id="2856"/>
    <lineage>
        <taxon>Eukaryota</taxon>
        <taxon>Sar</taxon>
        <taxon>Stramenopiles</taxon>
        <taxon>Ochrophyta</taxon>
        <taxon>Bacillariophyta</taxon>
        <taxon>Bacillariophyceae</taxon>
        <taxon>Bacillariophycidae</taxon>
        <taxon>Bacillariales</taxon>
        <taxon>Bacillariaceae</taxon>
        <taxon>Cylindrotheca</taxon>
    </lineage>
</organism>
<dbReference type="Pfam" id="PF09353">
    <property type="entry name" value="DUF1995"/>
    <property type="match status" value="1"/>
</dbReference>
<feature type="compositionally biased region" description="Polar residues" evidence="2">
    <location>
        <begin position="1"/>
        <end position="11"/>
    </location>
</feature>
<dbReference type="Proteomes" id="UP001295423">
    <property type="component" value="Unassembled WGS sequence"/>
</dbReference>
<gene>
    <name evidence="4" type="ORF">CYCCA115_LOCUS19116</name>
</gene>
<protein>
    <recommendedName>
        <fullName evidence="3">DUF1995 domain-containing protein</fullName>
    </recommendedName>
</protein>
<proteinExistence type="predicted"/>
<evidence type="ECO:0000259" key="3">
    <source>
        <dbReference type="Pfam" id="PF09353"/>
    </source>
</evidence>
<reference evidence="4" key="1">
    <citation type="submission" date="2023-08" db="EMBL/GenBank/DDBJ databases">
        <authorList>
            <person name="Audoor S."/>
            <person name="Bilcke G."/>
        </authorList>
    </citation>
    <scope>NUCLEOTIDE SEQUENCE</scope>
</reference>
<feature type="region of interest" description="Disordered" evidence="2">
    <location>
        <begin position="220"/>
        <end position="268"/>
    </location>
</feature>
<evidence type="ECO:0000256" key="1">
    <source>
        <dbReference type="SAM" id="Coils"/>
    </source>
</evidence>
<feature type="compositionally biased region" description="Acidic residues" evidence="2">
    <location>
        <begin position="177"/>
        <end position="207"/>
    </location>
</feature>
<sequence>MLLLSASTNPNDNEEAGNQNGGKYALNAMRMILQQSWDTETMGEIPADANVGAKEAFETIQRAHADGVSVCFVDLLLPAYDIKQGPELYDEVMAVEYCIALSEFLDGNTEILVKDDKVRNTVSRILEVREKEAEEERERAAQEAARERERLVVEAAKREAEVKRKAMIRDQILAKEADDEGSEDEDEDNENDDGGDEPSGESADASDLDAFRQSLMASWDSEADDVELESKEEAPSELGDRIVDSDSAGEPREAIDEEAETEVSATTPVTSTPYVKRYRLATLFGNREIKKSSEMMEQVVETIRQNALPQEDEKNMVILSSLSIQETVAVRSLVDKYQSQKNIILVNCKLDPLPPELRSAQTVYSIFPLIAKPKGPVESSDEKPPRVVVLRRYPKPWEIYVDIGEGFQLADSISPTSQTKRELPLELITDSVRKWLR</sequence>
<evidence type="ECO:0000313" key="5">
    <source>
        <dbReference type="Proteomes" id="UP001295423"/>
    </source>
</evidence>
<evidence type="ECO:0000256" key="2">
    <source>
        <dbReference type="SAM" id="MobiDB-lite"/>
    </source>
</evidence>
<comment type="caution">
    <text evidence="4">The sequence shown here is derived from an EMBL/GenBank/DDBJ whole genome shotgun (WGS) entry which is preliminary data.</text>
</comment>